<sequence>MKWNFVLNENVRKFAHFHLSMITCIILGNYGREAVTALSTYHPSYISAGTVLWSNCGGCILMGLFQAMNAETGWFTNYPNLFTAVTTGFCGSFSSFSTMILEAFEYSSSQTPSNIKNHTKLPNRAYGIMEWLSVVIIEISVSMCGYIFGRYLGTEIVIKAATIQEEVFIEENKTIRKKPYPMVDKIMRLIYITTIVAAIPFIILVVVLAAYYDNYSRGKWTLPPLFGIFGAYCRLYISKWMNPINKDFPYGTFVCNVFATLILSILTIVVRGKLHEGNPLPIVHTKNACNVITALMSGFCGSLSTFSTFANEAYKLPLPRTIIYYSASIVLAYALVVITLGSYAWTRGLTLSYC</sequence>
<comment type="subcellular location">
    <subcellularLocation>
        <location evidence="2">Cell membrane</location>
        <topology evidence="2">Multi-pass membrane protein</topology>
    </subcellularLocation>
</comment>
<dbReference type="AlphaFoldDB" id="A0A1X7R1H2"/>
<evidence type="ECO:0000256" key="8">
    <source>
        <dbReference type="ARBA" id="ARBA00035585"/>
    </source>
</evidence>
<keyword evidence="4 9" id="KW-0812">Transmembrane</keyword>
<dbReference type="OrthoDB" id="409792at2759"/>
<dbReference type="Pfam" id="PF02537">
    <property type="entry name" value="CRCB"/>
    <property type="match status" value="2"/>
</dbReference>
<dbReference type="GO" id="GO:1903425">
    <property type="term" value="F:fluoride transmembrane transporter activity"/>
    <property type="evidence" value="ECO:0007669"/>
    <property type="project" value="TreeGrafter"/>
</dbReference>
<keyword evidence="11" id="KW-1185">Reference proteome</keyword>
<comment type="catalytic activity">
    <reaction evidence="8">
        <text>fluoride(in) = fluoride(out)</text>
        <dbReference type="Rhea" id="RHEA:76159"/>
        <dbReference type="ChEBI" id="CHEBI:17051"/>
    </reaction>
    <physiologicalReaction direction="left-to-right" evidence="8">
        <dbReference type="Rhea" id="RHEA:76160"/>
    </physiologicalReaction>
</comment>
<evidence type="ECO:0000256" key="3">
    <source>
        <dbReference type="ARBA" id="ARBA00022475"/>
    </source>
</evidence>
<evidence type="ECO:0000256" key="5">
    <source>
        <dbReference type="ARBA" id="ARBA00022989"/>
    </source>
</evidence>
<feature type="transmembrane region" description="Helical" evidence="9">
    <location>
        <begin position="125"/>
        <end position="148"/>
    </location>
</feature>
<name>A0A1X7R1H2_9SACH</name>
<evidence type="ECO:0000256" key="1">
    <source>
        <dbReference type="ARBA" id="ARBA00002598"/>
    </source>
</evidence>
<keyword evidence="5 9" id="KW-1133">Transmembrane helix</keyword>
<feature type="transmembrane region" description="Helical" evidence="9">
    <location>
        <begin position="291"/>
        <end position="310"/>
    </location>
</feature>
<proteinExistence type="inferred from homology"/>
<feature type="transmembrane region" description="Helical" evidence="9">
    <location>
        <begin position="249"/>
        <end position="270"/>
    </location>
</feature>
<comment type="function">
    <text evidence="1">Fluoride channel required for the rapid expulsion of cytoplasmic fluoride.</text>
</comment>
<comment type="similarity">
    <text evidence="7">Belongs to the fluoride channel Fluc/FEX (TC 1.A.43) family.</text>
</comment>
<keyword evidence="3" id="KW-1003">Cell membrane</keyword>
<feature type="transmembrane region" description="Helical" evidence="9">
    <location>
        <begin position="322"/>
        <end position="345"/>
    </location>
</feature>
<feature type="transmembrane region" description="Helical" evidence="9">
    <location>
        <begin position="44"/>
        <end position="68"/>
    </location>
</feature>
<feature type="transmembrane region" description="Helical" evidence="9">
    <location>
        <begin position="189"/>
        <end position="211"/>
    </location>
</feature>
<feature type="transmembrane region" description="Helical" evidence="9">
    <location>
        <begin position="220"/>
        <end position="237"/>
    </location>
</feature>
<evidence type="ECO:0000256" key="7">
    <source>
        <dbReference type="ARBA" id="ARBA00035120"/>
    </source>
</evidence>
<evidence type="ECO:0000256" key="6">
    <source>
        <dbReference type="ARBA" id="ARBA00023136"/>
    </source>
</evidence>
<evidence type="ECO:0000256" key="4">
    <source>
        <dbReference type="ARBA" id="ARBA00022692"/>
    </source>
</evidence>
<dbReference type="Proteomes" id="UP000196158">
    <property type="component" value="Unassembled WGS sequence"/>
</dbReference>
<evidence type="ECO:0000256" key="2">
    <source>
        <dbReference type="ARBA" id="ARBA00004651"/>
    </source>
</evidence>
<organism evidence="10 11">
    <name type="scientific">Maudiozyma saulgeensis</name>
    <dbReference type="NCBI Taxonomy" id="1789683"/>
    <lineage>
        <taxon>Eukaryota</taxon>
        <taxon>Fungi</taxon>
        <taxon>Dikarya</taxon>
        <taxon>Ascomycota</taxon>
        <taxon>Saccharomycotina</taxon>
        <taxon>Saccharomycetes</taxon>
        <taxon>Saccharomycetales</taxon>
        <taxon>Saccharomycetaceae</taxon>
        <taxon>Maudiozyma</taxon>
    </lineage>
</organism>
<dbReference type="InterPro" id="IPR003691">
    <property type="entry name" value="FluC"/>
</dbReference>
<dbReference type="STRING" id="1789683.A0A1X7R1H2"/>
<dbReference type="GO" id="GO:0005886">
    <property type="term" value="C:plasma membrane"/>
    <property type="evidence" value="ECO:0007669"/>
    <property type="project" value="UniProtKB-SubCell"/>
</dbReference>
<dbReference type="PANTHER" id="PTHR28259">
    <property type="entry name" value="FLUORIDE EXPORT PROTEIN 1-RELATED"/>
    <property type="match status" value="1"/>
</dbReference>
<reference evidence="10 11" key="1">
    <citation type="submission" date="2017-04" db="EMBL/GenBank/DDBJ databases">
        <authorList>
            <person name="Afonso C.L."/>
            <person name="Miller P.J."/>
            <person name="Scott M.A."/>
            <person name="Spackman E."/>
            <person name="Goraichik I."/>
            <person name="Dimitrov K.M."/>
            <person name="Suarez D.L."/>
            <person name="Swayne D.E."/>
        </authorList>
    </citation>
    <scope>NUCLEOTIDE SEQUENCE [LARGE SCALE GENOMIC DNA]</scope>
</reference>
<evidence type="ECO:0000313" key="11">
    <source>
        <dbReference type="Proteomes" id="UP000196158"/>
    </source>
</evidence>
<accession>A0A1X7R1H2</accession>
<dbReference type="PANTHER" id="PTHR28259:SF1">
    <property type="entry name" value="FLUORIDE EXPORT PROTEIN 1-RELATED"/>
    <property type="match status" value="1"/>
</dbReference>
<evidence type="ECO:0000313" key="10">
    <source>
        <dbReference type="EMBL" id="SMN19441.1"/>
    </source>
</evidence>
<gene>
    <name evidence="10" type="ORF">KASA_0P06578G</name>
</gene>
<dbReference type="EMBL" id="FXLY01000003">
    <property type="protein sequence ID" value="SMN19441.1"/>
    <property type="molecule type" value="Genomic_DNA"/>
</dbReference>
<feature type="transmembrane region" description="Helical" evidence="9">
    <location>
        <begin position="80"/>
        <end position="104"/>
    </location>
</feature>
<protein>
    <submittedName>
        <fullName evidence="10">Uncharacterized protein</fullName>
    </submittedName>
</protein>
<evidence type="ECO:0000256" key="9">
    <source>
        <dbReference type="SAM" id="Phobius"/>
    </source>
</evidence>
<keyword evidence="6 9" id="KW-0472">Membrane</keyword>
<feature type="transmembrane region" description="Helical" evidence="9">
    <location>
        <begin position="14"/>
        <end position="32"/>
    </location>
</feature>